<dbReference type="Proteomes" id="UP000308671">
    <property type="component" value="Unassembled WGS sequence"/>
</dbReference>
<protein>
    <submittedName>
        <fullName evidence="1">Uncharacterized protein</fullName>
    </submittedName>
</protein>
<evidence type="ECO:0000313" key="1">
    <source>
        <dbReference type="EMBL" id="THV43718.1"/>
    </source>
</evidence>
<sequence>MFLALDMLRTVIGILRTVNVDDIPGSNGPHPSGNKVPSIWKFYGQTKRTSKLYLPEAFITRVSYHQPSGFSNDFQGSTSTEIEVSIME</sequence>
<dbReference type="EMBL" id="PQXL01001020">
    <property type="protein sequence ID" value="THV43718.1"/>
    <property type="molecule type" value="Genomic_DNA"/>
</dbReference>
<reference evidence="1 2" key="1">
    <citation type="submission" date="2017-12" db="EMBL/GenBank/DDBJ databases">
        <title>Comparative genomics of Botrytis spp.</title>
        <authorList>
            <person name="Valero-Jimenez C.A."/>
            <person name="Tapia P."/>
            <person name="Veloso J."/>
            <person name="Silva-Moreno E."/>
            <person name="Staats M."/>
            <person name="Valdes J.H."/>
            <person name="Van Kan J.A.L."/>
        </authorList>
    </citation>
    <scope>NUCLEOTIDE SEQUENCE [LARGE SCALE GENOMIC DNA]</scope>
    <source>
        <strain evidence="1 2">MUCL435</strain>
    </source>
</reference>
<gene>
    <name evidence="1" type="ORF">BGAL_1025g00020</name>
</gene>
<dbReference type="AlphaFoldDB" id="A0A4S8QGV9"/>
<name>A0A4S8QGV9_9HELO</name>
<keyword evidence="2" id="KW-1185">Reference proteome</keyword>
<comment type="caution">
    <text evidence="1">The sequence shown here is derived from an EMBL/GenBank/DDBJ whole genome shotgun (WGS) entry which is preliminary data.</text>
</comment>
<proteinExistence type="predicted"/>
<accession>A0A4S8QGV9</accession>
<organism evidence="1 2">
    <name type="scientific">Botrytis galanthina</name>
    <dbReference type="NCBI Taxonomy" id="278940"/>
    <lineage>
        <taxon>Eukaryota</taxon>
        <taxon>Fungi</taxon>
        <taxon>Dikarya</taxon>
        <taxon>Ascomycota</taxon>
        <taxon>Pezizomycotina</taxon>
        <taxon>Leotiomycetes</taxon>
        <taxon>Helotiales</taxon>
        <taxon>Sclerotiniaceae</taxon>
        <taxon>Botrytis</taxon>
    </lineage>
</organism>
<evidence type="ECO:0000313" key="2">
    <source>
        <dbReference type="Proteomes" id="UP000308671"/>
    </source>
</evidence>